<dbReference type="GO" id="GO:0031514">
    <property type="term" value="C:motile cilium"/>
    <property type="evidence" value="ECO:0007669"/>
    <property type="project" value="TreeGrafter"/>
</dbReference>
<evidence type="ECO:0000256" key="1">
    <source>
        <dbReference type="ARBA" id="ARBA00004138"/>
    </source>
</evidence>
<evidence type="ECO:0000256" key="5">
    <source>
        <dbReference type="ARBA" id="ARBA00040994"/>
    </source>
</evidence>
<dbReference type="Gene3D" id="2.130.10.10">
    <property type="entry name" value="YVTN repeat-like/Quinoprotein amine dehydrogenase"/>
    <property type="match status" value="2"/>
</dbReference>
<keyword evidence="2" id="KW-0853">WD repeat</keyword>
<dbReference type="InterPro" id="IPR015943">
    <property type="entry name" value="WD40/YVTN_repeat-like_dom_sf"/>
</dbReference>
<dbReference type="KEGG" id="bman:114248918"/>
<feature type="region of interest" description="Disordered" evidence="6">
    <location>
        <begin position="1005"/>
        <end position="1026"/>
    </location>
</feature>
<gene>
    <name evidence="8" type="primary">LOC114248918</name>
</gene>
<name>A0A6J2K969_BOMMA</name>
<proteinExistence type="predicted"/>
<keyword evidence="3" id="KW-0677">Repeat</keyword>
<dbReference type="Proteomes" id="UP000504629">
    <property type="component" value="Unplaced"/>
</dbReference>
<keyword evidence="4" id="KW-0966">Cell projection</keyword>
<dbReference type="InterPro" id="IPR036322">
    <property type="entry name" value="WD40_repeat_dom_sf"/>
</dbReference>
<dbReference type="AlphaFoldDB" id="A0A6J2K969"/>
<dbReference type="SUPFAM" id="SSF47473">
    <property type="entry name" value="EF-hand"/>
    <property type="match status" value="1"/>
</dbReference>
<dbReference type="PANTHER" id="PTHR13720">
    <property type="entry name" value="WD-40 REPEAT PROTEIN"/>
    <property type="match status" value="1"/>
</dbReference>
<accession>A0A6J2K969</accession>
<dbReference type="Pfam" id="PF00400">
    <property type="entry name" value="WD40"/>
    <property type="match status" value="1"/>
</dbReference>
<keyword evidence="7" id="KW-1185">Reference proteome</keyword>
<reference evidence="8" key="1">
    <citation type="submission" date="2025-08" db="UniProtKB">
        <authorList>
            <consortium name="RefSeq"/>
        </authorList>
    </citation>
    <scope>IDENTIFICATION</scope>
    <source>
        <tissue evidence="8">Silk gland</tissue>
    </source>
</reference>
<dbReference type="PANTHER" id="PTHR13720:SF13">
    <property type="entry name" value="CILIA- AND FLAGELLA-ASSOCIATED PROTEIN 251"/>
    <property type="match status" value="1"/>
</dbReference>
<evidence type="ECO:0000256" key="3">
    <source>
        <dbReference type="ARBA" id="ARBA00022737"/>
    </source>
</evidence>
<comment type="subcellular location">
    <subcellularLocation>
        <location evidence="1">Cell projection</location>
        <location evidence="1">Cilium</location>
    </subcellularLocation>
</comment>
<dbReference type="InterPro" id="IPR011047">
    <property type="entry name" value="Quinoprotein_ADH-like_sf"/>
</dbReference>
<dbReference type="GeneID" id="114248918"/>
<dbReference type="InterPro" id="IPR050630">
    <property type="entry name" value="WD_repeat_EMAP"/>
</dbReference>
<sequence>MESKAIGKVMSLPNIRDSSAELGRGRLYSMSLSQIKKYSESSVEFQHKLSPFNLRWIHGYNPKVGVINLNNNGSTSMFYAASNCGVIYNWTVNQMRILQGHRHMISCISSDRQGKWLVTADSGPENVIIIWDSVDYFPQRTIFSPLGKTKISKVVMSADAKYLLSLGYSEKTTLNWWDWSSGLDDPDATLDIDIPRDGVIDMAFNSNDSEQFLLLTKHNIWIGVPRKVFVLERGVLKETDKYELKIKKIETKTGLDTGKLTCFTFVEDTSQILVATTRGTVLVYGYKIEYKEHGGKEDYENLKFIKMLKVEKRTINVIKSIDGVITTGNSVGEIHFYDNQMKLMYWVHGFTVDSVKGLSFNVSPRSYQVFDPKCNTPCPCWERAVAEIDSNTGLLKQKLIKKKLPSDATVSGKTFLVRDFIVCTNNQGVGFVDFATEKLVTVLNSKRSYALALSVHPEKPYVCIGYDNGIVEMYNFVQHKLFVRLDLRDLYKIVIPPKDDSIKCNYEVTVPPISVSCLKYSHSGMHLACGLNTGQLLFLHPTTIDVITEIPFTDTGHAIKQITYSCDSLTLALFDAGRTVCVYKYDCQDLLWKFIGKHRAHYKDITSILFLSEKNANGEYKLISLGIDRIMVEYDIGESADGYLEILSLDRLDQTAVPLAGIQWPSPEDLDPDVHRLDLPLILVANDEFKYKIVNYATTMTLSTILGPRYEHPVRKMLLTAREEDNGKQQYLIFATKNVVGIQKMPIDGNPWKHAGLLGHPLEVTEMCFREDCGILFTIGDKDGCMSQWAINYRSVDTTTKQGGGDLDPYYCLIENGRPGWLFQEIRDLFYYIQILCQGTFSPAMRRVKDFIPIDSLPDLMRALGFFLSEYETENLIAEAKYKVYQINPSTEIDFEEFVKLYINHRPAFGYRYKKIRDAFAHFAYLDNEQLAINRNGLIELLADYGERFPRELTWYLISILCGESFEDRAKMPENDFSFMPEELTLDYLATYVIGVDDLENIPEGSSGLGSFDTQSAQTSTTGDSE</sequence>
<dbReference type="Gene3D" id="1.10.238.10">
    <property type="entry name" value="EF-hand"/>
    <property type="match status" value="1"/>
</dbReference>
<evidence type="ECO:0000256" key="6">
    <source>
        <dbReference type="SAM" id="MobiDB-lite"/>
    </source>
</evidence>
<dbReference type="InterPro" id="IPR011992">
    <property type="entry name" value="EF-hand-dom_pair"/>
</dbReference>
<dbReference type="InterPro" id="IPR001680">
    <property type="entry name" value="WD40_rpt"/>
</dbReference>
<evidence type="ECO:0000256" key="2">
    <source>
        <dbReference type="ARBA" id="ARBA00022574"/>
    </source>
</evidence>
<evidence type="ECO:0000313" key="7">
    <source>
        <dbReference type="Proteomes" id="UP000504629"/>
    </source>
</evidence>
<evidence type="ECO:0000256" key="4">
    <source>
        <dbReference type="ARBA" id="ARBA00023273"/>
    </source>
</evidence>
<evidence type="ECO:0000313" key="8">
    <source>
        <dbReference type="RefSeq" id="XP_028038153.1"/>
    </source>
</evidence>
<organism evidence="7 8">
    <name type="scientific">Bombyx mandarina</name>
    <name type="common">Wild silk moth</name>
    <name type="synonym">Wild silkworm</name>
    <dbReference type="NCBI Taxonomy" id="7092"/>
    <lineage>
        <taxon>Eukaryota</taxon>
        <taxon>Metazoa</taxon>
        <taxon>Ecdysozoa</taxon>
        <taxon>Arthropoda</taxon>
        <taxon>Hexapoda</taxon>
        <taxon>Insecta</taxon>
        <taxon>Pterygota</taxon>
        <taxon>Neoptera</taxon>
        <taxon>Endopterygota</taxon>
        <taxon>Lepidoptera</taxon>
        <taxon>Glossata</taxon>
        <taxon>Ditrysia</taxon>
        <taxon>Bombycoidea</taxon>
        <taxon>Bombycidae</taxon>
        <taxon>Bombycinae</taxon>
        <taxon>Bombyx</taxon>
    </lineage>
</organism>
<protein>
    <recommendedName>
        <fullName evidence="5">Cilia- and flagella-associated protein 251</fullName>
    </recommendedName>
</protein>
<dbReference type="SUPFAM" id="SSF50978">
    <property type="entry name" value="WD40 repeat-like"/>
    <property type="match status" value="1"/>
</dbReference>
<dbReference type="OrthoDB" id="4899631at2759"/>
<dbReference type="SMART" id="SM00320">
    <property type="entry name" value="WD40"/>
    <property type="match status" value="6"/>
</dbReference>
<feature type="compositionally biased region" description="Polar residues" evidence="6">
    <location>
        <begin position="1012"/>
        <end position="1026"/>
    </location>
</feature>
<dbReference type="SUPFAM" id="SSF50998">
    <property type="entry name" value="Quinoprotein alcohol dehydrogenase-like"/>
    <property type="match status" value="1"/>
</dbReference>
<dbReference type="RefSeq" id="XP_028038153.1">
    <property type="nucleotide sequence ID" value="XM_028182352.1"/>
</dbReference>